<dbReference type="KEGG" id="pde:Pden_2971"/>
<sequence>MRLGTNLLPGPVRELQLAWAKAGIIRLNLRQKNDRKSLVCDFSSDGAHFSACKPGAQPLDTASPTRRGAAAGRTVGAEARVARKFWEAMAWTSP</sequence>
<evidence type="ECO:0000313" key="1">
    <source>
        <dbReference type="EMBL" id="ABL71055.1"/>
    </source>
</evidence>
<protein>
    <submittedName>
        <fullName evidence="1">Uncharacterized protein</fullName>
    </submittedName>
</protein>
<dbReference type="HOGENOM" id="CLU_2383500_0_0_5"/>
<name>A1B6B1_PARDP</name>
<keyword evidence="2" id="KW-1185">Reference proteome</keyword>
<evidence type="ECO:0000313" key="2">
    <source>
        <dbReference type="Proteomes" id="UP000000361"/>
    </source>
</evidence>
<dbReference type="EMBL" id="CP000490">
    <property type="protein sequence ID" value="ABL71055.1"/>
    <property type="molecule type" value="Genomic_DNA"/>
</dbReference>
<dbReference type="EnsemblBacteria" id="ABL71055">
    <property type="protein sequence ID" value="ABL71055"/>
    <property type="gene ID" value="Pden_2971"/>
</dbReference>
<dbReference type="Proteomes" id="UP000000361">
    <property type="component" value="Chromosome 2"/>
</dbReference>
<gene>
    <name evidence="1" type="ordered locus">Pden_2971</name>
</gene>
<dbReference type="STRING" id="318586.Pden_2971"/>
<accession>A1B6B1</accession>
<organism evidence="1 2">
    <name type="scientific">Paracoccus denitrificans (strain Pd 1222)</name>
    <dbReference type="NCBI Taxonomy" id="318586"/>
    <lineage>
        <taxon>Bacteria</taxon>
        <taxon>Pseudomonadati</taxon>
        <taxon>Pseudomonadota</taxon>
        <taxon>Alphaproteobacteria</taxon>
        <taxon>Rhodobacterales</taxon>
        <taxon>Paracoccaceae</taxon>
        <taxon>Paracoccus</taxon>
    </lineage>
</organism>
<reference evidence="2" key="1">
    <citation type="submission" date="2006-12" db="EMBL/GenBank/DDBJ databases">
        <title>Complete sequence of chromosome 2 of Paracoccus denitrificans PD1222.</title>
        <authorList>
            <person name="Copeland A."/>
            <person name="Lucas S."/>
            <person name="Lapidus A."/>
            <person name="Barry K."/>
            <person name="Detter J.C."/>
            <person name="Glavina del Rio T."/>
            <person name="Hammon N."/>
            <person name="Israni S."/>
            <person name="Dalin E."/>
            <person name="Tice H."/>
            <person name="Pitluck S."/>
            <person name="Munk A.C."/>
            <person name="Brettin T."/>
            <person name="Bruce D."/>
            <person name="Han C."/>
            <person name="Tapia R."/>
            <person name="Gilna P."/>
            <person name="Schmutz J."/>
            <person name="Larimer F."/>
            <person name="Land M."/>
            <person name="Hauser L."/>
            <person name="Kyrpides N."/>
            <person name="Lykidis A."/>
            <person name="Spiro S."/>
            <person name="Richardson D.J."/>
            <person name="Moir J.W.B."/>
            <person name="Ferguson S.J."/>
            <person name="van Spanning R.J.M."/>
            <person name="Richardson P."/>
        </authorList>
    </citation>
    <scope>NUCLEOTIDE SEQUENCE [LARGE SCALE GENOMIC DNA]</scope>
    <source>
        <strain evidence="2">Pd 1222</strain>
    </source>
</reference>
<proteinExistence type="predicted"/>
<dbReference type="AlphaFoldDB" id="A1B6B1"/>